<evidence type="ECO:0000313" key="3">
    <source>
        <dbReference type="Proteomes" id="UP000215596"/>
    </source>
</evidence>
<organism evidence="2 3">
    <name type="scientific">Paenibacillus campinasensis</name>
    <dbReference type="NCBI Taxonomy" id="66347"/>
    <lineage>
        <taxon>Bacteria</taxon>
        <taxon>Bacillati</taxon>
        <taxon>Bacillota</taxon>
        <taxon>Bacilli</taxon>
        <taxon>Bacillales</taxon>
        <taxon>Paenibacillaceae</taxon>
        <taxon>Paenibacillus</taxon>
    </lineage>
</organism>
<accession>A0A268ERU1</accession>
<dbReference type="EMBL" id="NPBY01000044">
    <property type="protein sequence ID" value="PAD75824.1"/>
    <property type="molecule type" value="Genomic_DNA"/>
</dbReference>
<evidence type="ECO:0000313" key="4">
    <source>
        <dbReference type="Proteomes" id="UP000435177"/>
    </source>
</evidence>
<dbReference type="AlphaFoldDB" id="A0A268ERU1"/>
<proteinExistence type="predicted"/>
<evidence type="ECO:0000313" key="1">
    <source>
        <dbReference type="EMBL" id="MUG66221.1"/>
    </source>
</evidence>
<comment type="caution">
    <text evidence="2">The sequence shown here is derived from an EMBL/GenBank/DDBJ whole genome shotgun (WGS) entry which is preliminary data.</text>
</comment>
<name>A0A268ERU1_9BACL</name>
<sequence length="106" mass="11867">MMCFLFHGRLLSRIKSLSRQVELLSSQTGDLTQRVEQLESQLRTGLILNPELTRFFEVRTGQQVRVNTTFVTLEGIVLATAEDGVQLRESSGDIVLIPFASITSVQ</sequence>
<gene>
    <name evidence="2" type="ORF">CHH67_13860</name>
    <name evidence="1" type="ORF">GNP94_09370</name>
</gene>
<keyword evidence="4" id="KW-1185">Reference proteome</keyword>
<evidence type="ECO:0000313" key="2">
    <source>
        <dbReference type="EMBL" id="PAD75824.1"/>
    </source>
</evidence>
<reference evidence="1 4" key="2">
    <citation type="submission" date="2019-11" db="EMBL/GenBank/DDBJ databases">
        <title>Draft genome sequences of five Paenibacillus species of dairy origin.</title>
        <authorList>
            <person name="Olajide A.M."/>
            <person name="Chen S."/>
            <person name="Lapointe G."/>
        </authorList>
    </citation>
    <scope>NUCLEOTIDE SEQUENCE [LARGE SCALE GENOMIC DNA]</scope>
    <source>
        <strain evidence="1 4">3CS1</strain>
    </source>
</reference>
<dbReference type="EMBL" id="WOAA01000006">
    <property type="protein sequence ID" value="MUG66221.1"/>
    <property type="molecule type" value="Genomic_DNA"/>
</dbReference>
<evidence type="ECO:0008006" key="5">
    <source>
        <dbReference type="Google" id="ProtNLM"/>
    </source>
</evidence>
<reference evidence="2 3" key="1">
    <citation type="submission" date="2017-07" db="EMBL/GenBank/DDBJ databases">
        <title>Isolation and whole genome analysis of endospore-forming bacteria from heroin.</title>
        <authorList>
            <person name="Kalinowski J."/>
            <person name="Ahrens B."/>
            <person name="Al-Dilaimi A."/>
            <person name="Winkler A."/>
            <person name="Wibberg D."/>
            <person name="Schleenbecker U."/>
            <person name="Ruckert C."/>
            <person name="Wolfel R."/>
            <person name="Grass G."/>
        </authorList>
    </citation>
    <scope>NUCLEOTIDE SEQUENCE [LARGE SCALE GENOMIC DNA]</scope>
    <source>
        <strain evidence="2 3">7537-G1</strain>
    </source>
</reference>
<dbReference type="OrthoDB" id="2624227at2"/>
<dbReference type="Proteomes" id="UP000215596">
    <property type="component" value="Unassembled WGS sequence"/>
</dbReference>
<protein>
    <recommendedName>
        <fullName evidence="5">DUF2642 domain-containing protein</fullName>
    </recommendedName>
</protein>
<dbReference type="Proteomes" id="UP000435177">
    <property type="component" value="Unassembled WGS sequence"/>
</dbReference>